<dbReference type="EnsemblPlants" id="AES98211">
    <property type="protein sequence ID" value="AES98211"/>
    <property type="gene ID" value="MTR_5g065790"/>
</dbReference>
<proteinExistence type="predicted"/>
<evidence type="ECO:0000313" key="1">
    <source>
        <dbReference type="EMBL" id="AES98211.2"/>
    </source>
</evidence>
<accession>G7KBH6</accession>
<reference evidence="1 3" key="2">
    <citation type="journal article" date="2014" name="BMC Genomics">
        <title>An improved genome release (version Mt4.0) for the model legume Medicago truncatula.</title>
        <authorList>
            <person name="Tang H."/>
            <person name="Krishnakumar V."/>
            <person name="Bidwell S."/>
            <person name="Rosen B."/>
            <person name="Chan A."/>
            <person name="Zhou S."/>
            <person name="Gentzbittel L."/>
            <person name="Childs K.L."/>
            <person name="Yandell M."/>
            <person name="Gundlach H."/>
            <person name="Mayer K.F."/>
            <person name="Schwartz D.C."/>
            <person name="Town C.D."/>
        </authorList>
    </citation>
    <scope>GENOME REANNOTATION</scope>
    <source>
        <strain evidence="2 3">cv. Jemalong A17</strain>
    </source>
</reference>
<gene>
    <name evidence="1" type="ordered locus">MTR_5g065790</name>
</gene>
<reference evidence="1 3" key="1">
    <citation type="journal article" date="2011" name="Nature">
        <title>The Medicago genome provides insight into the evolution of rhizobial symbioses.</title>
        <authorList>
            <person name="Young N.D."/>
            <person name="Debelle F."/>
            <person name="Oldroyd G.E."/>
            <person name="Geurts R."/>
            <person name="Cannon S.B."/>
            <person name="Udvardi M.K."/>
            <person name="Benedito V.A."/>
            <person name="Mayer K.F."/>
            <person name="Gouzy J."/>
            <person name="Schoof H."/>
            <person name="Van de Peer Y."/>
            <person name="Proost S."/>
            <person name="Cook D.R."/>
            <person name="Meyers B.C."/>
            <person name="Spannagl M."/>
            <person name="Cheung F."/>
            <person name="De Mita S."/>
            <person name="Krishnakumar V."/>
            <person name="Gundlach H."/>
            <person name="Zhou S."/>
            <person name="Mudge J."/>
            <person name="Bharti A.K."/>
            <person name="Murray J.D."/>
            <person name="Naoumkina M.A."/>
            <person name="Rosen B."/>
            <person name="Silverstein K.A."/>
            <person name="Tang H."/>
            <person name="Rombauts S."/>
            <person name="Zhao P.X."/>
            <person name="Zhou P."/>
            <person name="Barbe V."/>
            <person name="Bardou P."/>
            <person name="Bechner M."/>
            <person name="Bellec A."/>
            <person name="Berger A."/>
            <person name="Berges H."/>
            <person name="Bidwell S."/>
            <person name="Bisseling T."/>
            <person name="Choisne N."/>
            <person name="Couloux A."/>
            <person name="Denny R."/>
            <person name="Deshpande S."/>
            <person name="Dai X."/>
            <person name="Doyle J.J."/>
            <person name="Dudez A.M."/>
            <person name="Farmer A.D."/>
            <person name="Fouteau S."/>
            <person name="Franken C."/>
            <person name="Gibelin C."/>
            <person name="Gish J."/>
            <person name="Goldstein S."/>
            <person name="Gonzalez A.J."/>
            <person name="Green P.J."/>
            <person name="Hallab A."/>
            <person name="Hartog M."/>
            <person name="Hua A."/>
            <person name="Humphray S.J."/>
            <person name="Jeong D.H."/>
            <person name="Jing Y."/>
            <person name="Jocker A."/>
            <person name="Kenton S.M."/>
            <person name="Kim D.J."/>
            <person name="Klee K."/>
            <person name="Lai H."/>
            <person name="Lang C."/>
            <person name="Lin S."/>
            <person name="Macmil S.L."/>
            <person name="Magdelenat G."/>
            <person name="Matthews L."/>
            <person name="McCorrison J."/>
            <person name="Monaghan E.L."/>
            <person name="Mun J.H."/>
            <person name="Najar F.Z."/>
            <person name="Nicholson C."/>
            <person name="Noirot C."/>
            <person name="O'Bleness M."/>
            <person name="Paule C.R."/>
            <person name="Poulain J."/>
            <person name="Prion F."/>
            <person name="Qin B."/>
            <person name="Qu C."/>
            <person name="Retzel E.F."/>
            <person name="Riddle C."/>
            <person name="Sallet E."/>
            <person name="Samain S."/>
            <person name="Samson N."/>
            <person name="Sanders I."/>
            <person name="Saurat O."/>
            <person name="Scarpelli C."/>
            <person name="Schiex T."/>
            <person name="Segurens B."/>
            <person name="Severin A.J."/>
            <person name="Sherrier D.J."/>
            <person name="Shi R."/>
            <person name="Sims S."/>
            <person name="Singer S.R."/>
            <person name="Sinharoy S."/>
            <person name="Sterck L."/>
            <person name="Viollet A."/>
            <person name="Wang B.B."/>
            <person name="Wang K."/>
            <person name="Wang M."/>
            <person name="Wang X."/>
            <person name="Warfsmann J."/>
            <person name="Weissenbach J."/>
            <person name="White D.D."/>
            <person name="White J.D."/>
            <person name="Wiley G.B."/>
            <person name="Wincker P."/>
            <person name="Xing Y."/>
            <person name="Yang L."/>
            <person name="Yao Z."/>
            <person name="Ying F."/>
            <person name="Zhai J."/>
            <person name="Zhou L."/>
            <person name="Zuber A."/>
            <person name="Denarie J."/>
            <person name="Dixon R.A."/>
            <person name="May G.D."/>
            <person name="Schwartz D.C."/>
            <person name="Rogers J."/>
            <person name="Quetier F."/>
            <person name="Town C.D."/>
            <person name="Roe B.A."/>
        </authorList>
    </citation>
    <scope>NUCLEOTIDE SEQUENCE [LARGE SCALE GENOMIC DNA]</scope>
    <source>
        <strain evidence="1">A17</strain>
        <strain evidence="2 3">cv. Jemalong A17</strain>
    </source>
</reference>
<reference evidence="2" key="3">
    <citation type="submission" date="2015-04" db="UniProtKB">
        <authorList>
            <consortium name="EnsemblPlants"/>
        </authorList>
    </citation>
    <scope>IDENTIFICATION</scope>
    <source>
        <strain evidence="2">cv. Jemalong A17</strain>
    </source>
</reference>
<evidence type="ECO:0000313" key="3">
    <source>
        <dbReference type="Proteomes" id="UP000002051"/>
    </source>
</evidence>
<evidence type="ECO:0000313" key="2">
    <source>
        <dbReference type="EnsemblPlants" id="AES98211"/>
    </source>
</evidence>
<protein>
    <submittedName>
        <fullName evidence="1 2">Uncharacterized protein</fullName>
    </submittedName>
</protein>
<organism evidence="1 3">
    <name type="scientific">Medicago truncatula</name>
    <name type="common">Barrel medic</name>
    <name type="synonym">Medicago tribuloides</name>
    <dbReference type="NCBI Taxonomy" id="3880"/>
    <lineage>
        <taxon>Eukaryota</taxon>
        <taxon>Viridiplantae</taxon>
        <taxon>Streptophyta</taxon>
        <taxon>Embryophyta</taxon>
        <taxon>Tracheophyta</taxon>
        <taxon>Spermatophyta</taxon>
        <taxon>Magnoliopsida</taxon>
        <taxon>eudicotyledons</taxon>
        <taxon>Gunneridae</taxon>
        <taxon>Pentapetalae</taxon>
        <taxon>rosids</taxon>
        <taxon>fabids</taxon>
        <taxon>Fabales</taxon>
        <taxon>Fabaceae</taxon>
        <taxon>Papilionoideae</taxon>
        <taxon>50 kb inversion clade</taxon>
        <taxon>NPAAA clade</taxon>
        <taxon>Hologalegina</taxon>
        <taxon>IRL clade</taxon>
        <taxon>Trifolieae</taxon>
        <taxon>Medicago</taxon>
    </lineage>
</organism>
<sequence>MEIFVLHLNTKLAAVYYNGGKPSHLFRICTHVTLSRLKDQLDQINHQLKHIDTQRMDGVEHRCTSTDLARSVRSSRMKLIKDNNVRTMFSIFGQYSTIGPIKLDASLV</sequence>
<dbReference type="PaxDb" id="3880-AES98211"/>
<dbReference type="EMBL" id="CM001221">
    <property type="protein sequence ID" value="AES98211.2"/>
    <property type="molecule type" value="Genomic_DNA"/>
</dbReference>
<dbReference type="HOGENOM" id="CLU_125180_2_0_1"/>
<name>G7KBH6_MEDTR</name>
<dbReference type="Proteomes" id="UP000002051">
    <property type="component" value="Chromosome 5"/>
</dbReference>
<keyword evidence="3" id="KW-1185">Reference proteome</keyword>
<dbReference type="AlphaFoldDB" id="G7KBH6"/>
<accession>A0A0C3XMH5</accession>